<dbReference type="GO" id="GO:0016787">
    <property type="term" value="F:hydrolase activity"/>
    <property type="evidence" value="ECO:0007669"/>
    <property type="project" value="UniProtKB-KW"/>
</dbReference>
<dbReference type="AlphaFoldDB" id="A0A543BT98"/>
<gene>
    <name evidence="3" type="ORF">FB559_8678</name>
</gene>
<dbReference type="InterPro" id="IPR010427">
    <property type="entry name" value="DUF1023"/>
</dbReference>
<name>A0A543BT98_9ACTN</name>
<dbReference type="InterPro" id="IPR029058">
    <property type="entry name" value="AB_hydrolase_fold"/>
</dbReference>
<dbReference type="SUPFAM" id="SSF53474">
    <property type="entry name" value="alpha/beta-Hydrolases"/>
    <property type="match status" value="1"/>
</dbReference>
<feature type="chain" id="PRO_5021824848" evidence="1">
    <location>
        <begin position="31"/>
        <end position="358"/>
    </location>
</feature>
<feature type="signal peptide" evidence="1">
    <location>
        <begin position="1"/>
        <end position="30"/>
    </location>
</feature>
<dbReference type="Proteomes" id="UP000316096">
    <property type="component" value="Unassembled WGS sequence"/>
</dbReference>
<protein>
    <submittedName>
        <fullName evidence="3">Alpha/beta hydrolase family protein</fullName>
    </submittedName>
</protein>
<feature type="domain" description="DUF1023" evidence="2">
    <location>
        <begin position="130"/>
        <end position="306"/>
    </location>
</feature>
<dbReference type="EMBL" id="VFOZ01000003">
    <property type="protein sequence ID" value="TQL88065.1"/>
    <property type="molecule type" value="Genomic_DNA"/>
</dbReference>
<evidence type="ECO:0000313" key="4">
    <source>
        <dbReference type="Proteomes" id="UP000316096"/>
    </source>
</evidence>
<evidence type="ECO:0000256" key="1">
    <source>
        <dbReference type="SAM" id="SignalP"/>
    </source>
</evidence>
<proteinExistence type="predicted"/>
<keyword evidence="4" id="KW-1185">Reference proteome</keyword>
<dbReference type="Pfam" id="PF06259">
    <property type="entry name" value="Abhydrolase_8"/>
    <property type="match status" value="1"/>
</dbReference>
<sequence>MIKTNEPAERRRGRKRATALAAAAMTVAPAACTLAAAPGAVRVTAPAGTAAWRADGRHLPDPVTADPVTVHRFLAAAGTAEQRELAAEYPGVLGGLDGAPVASRYAANRRAMDAAGPPYRGRPGRYLLFDARGDGRVAQVFGDLRAADRIAVLVPGAGARGANFWTGVGGRRFRSPAVQAAGLYREAARYGGRIAVIAWLGYETPKGIEAAEAREDLARAGAAALERFVAGLVAVRPGATVALLGHSYGSTVIGTAAPRLPAQVTDLAVFGSPGMGVHDVTGLGTSARVWAGQSARDWIRWVPGVQVFGLGHGTKPADPAFGAQVFPTADVTGHDHYLSPGTDSLTALARIAAYGGRT</sequence>
<dbReference type="RefSeq" id="WP_141963820.1">
    <property type="nucleotide sequence ID" value="NZ_VFOZ01000003.1"/>
</dbReference>
<accession>A0A543BT98</accession>
<evidence type="ECO:0000313" key="3">
    <source>
        <dbReference type="EMBL" id="TQL88065.1"/>
    </source>
</evidence>
<keyword evidence="1" id="KW-0732">Signal</keyword>
<organism evidence="3 4">
    <name type="scientific">Actinoallomurus bryophytorum</name>
    <dbReference type="NCBI Taxonomy" id="1490222"/>
    <lineage>
        <taxon>Bacteria</taxon>
        <taxon>Bacillati</taxon>
        <taxon>Actinomycetota</taxon>
        <taxon>Actinomycetes</taxon>
        <taxon>Streptosporangiales</taxon>
        <taxon>Thermomonosporaceae</taxon>
        <taxon>Actinoallomurus</taxon>
    </lineage>
</organism>
<evidence type="ECO:0000259" key="2">
    <source>
        <dbReference type="Pfam" id="PF06259"/>
    </source>
</evidence>
<reference evidence="3 4" key="1">
    <citation type="submission" date="2019-06" db="EMBL/GenBank/DDBJ databases">
        <title>Sequencing the genomes of 1000 actinobacteria strains.</title>
        <authorList>
            <person name="Klenk H.-P."/>
        </authorList>
    </citation>
    <scope>NUCLEOTIDE SEQUENCE [LARGE SCALE GENOMIC DNA]</scope>
    <source>
        <strain evidence="3 4">DSM 102200</strain>
    </source>
</reference>
<comment type="caution">
    <text evidence="3">The sequence shown here is derived from an EMBL/GenBank/DDBJ whole genome shotgun (WGS) entry which is preliminary data.</text>
</comment>
<keyword evidence="3" id="KW-0378">Hydrolase</keyword>
<dbReference type="Gene3D" id="3.40.50.1820">
    <property type="entry name" value="alpha/beta hydrolase"/>
    <property type="match status" value="1"/>
</dbReference>
<dbReference type="OrthoDB" id="5170249at2"/>